<dbReference type="Proteomes" id="UP000006250">
    <property type="component" value="Unassembled WGS sequence"/>
</dbReference>
<proteinExistence type="predicted"/>
<evidence type="ECO:0000256" key="1">
    <source>
        <dbReference type="ARBA" id="ARBA00022801"/>
    </source>
</evidence>
<dbReference type="RefSeq" id="WP_005995019.1">
    <property type="nucleotide sequence ID" value="NZ_AECZ01000021.1"/>
</dbReference>
<dbReference type="GO" id="GO:0016787">
    <property type="term" value="F:hydrolase activity"/>
    <property type="evidence" value="ECO:0007669"/>
    <property type="project" value="UniProtKB-KW"/>
</dbReference>
<dbReference type="CDD" id="cd00431">
    <property type="entry name" value="cysteine_hydrolases"/>
    <property type="match status" value="1"/>
</dbReference>
<evidence type="ECO:0000313" key="3">
    <source>
        <dbReference type="EMBL" id="EFL50324.1"/>
    </source>
</evidence>
<comment type="caution">
    <text evidence="3">The sequence shown here is derived from an EMBL/GenBank/DDBJ whole genome shotgun (WGS) entry which is preliminary data.</text>
</comment>
<reference evidence="3 4" key="1">
    <citation type="submission" date="2010-08" db="EMBL/GenBank/DDBJ databases">
        <title>The draft genome of Desulfovibrio fructosovorans JJ.</title>
        <authorList>
            <consortium name="US DOE Joint Genome Institute (JGI-PGF)"/>
            <person name="Lucas S."/>
            <person name="Copeland A."/>
            <person name="Lapidus A."/>
            <person name="Cheng J.-F."/>
            <person name="Bruce D."/>
            <person name="Goodwin L."/>
            <person name="Pitluck S."/>
            <person name="Land M.L."/>
            <person name="Hauser L."/>
            <person name="Chang Y.-J."/>
            <person name="Jeffries C."/>
            <person name="Wall J.D."/>
            <person name="Stahl D.A."/>
            <person name="Arkin A.P."/>
            <person name="Dehal P."/>
            <person name="Stolyar S.M."/>
            <person name="Hazen T.C."/>
            <person name="Woyke T.J."/>
        </authorList>
    </citation>
    <scope>NUCLEOTIDE SEQUENCE [LARGE SCALE GENOMIC DNA]</scope>
    <source>
        <strain evidence="3 4">JJ</strain>
    </source>
</reference>
<dbReference type="Gene3D" id="3.40.50.850">
    <property type="entry name" value="Isochorismatase-like"/>
    <property type="match status" value="1"/>
</dbReference>
<organism evidence="3 4">
    <name type="scientific">Solidesulfovibrio fructosivorans JJ]</name>
    <dbReference type="NCBI Taxonomy" id="596151"/>
    <lineage>
        <taxon>Bacteria</taxon>
        <taxon>Pseudomonadati</taxon>
        <taxon>Thermodesulfobacteriota</taxon>
        <taxon>Desulfovibrionia</taxon>
        <taxon>Desulfovibrionales</taxon>
        <taxon>Desulfovibrionaceae</taxon>
        <taxon>Solidesulfovibrio</taxon>
    </lineage>
</organism>
<dbReference type="AlphaFoldDB" id="E1JZ41"/>
<dbReference type="InterPro" id="IPR000868">
    <property type="entry name" value="Isochorismatase-like_dom"/>
</dbReference>
<sequence length="184" mass="19413">MDNVLLIVDMLNDFISPEGKLFFPKGKTVVAPIVALRDAFRADGAAVVYDNDAHPEDSEEFAAWPPHCVMGTPGARVVDALTPGPGDIVFNKDSLSLFVHTHAEVLLRGLVADGGRLYVAGVATEYCVKEAVLGALERGFAVTVITDAIAGVDREPGDCDRAMAAMREAGAAFASATDVLNRIA</sequence>
<dbReference type="SUPFAM" id="SSF52499">
    <property type="entry name" value="Isochorismatase-like hydrolases"/>
    <property type="match status" value="1"/>
</dbReference>
<accession>E1JZ41</accession>
<protein>
    <submittedName>
        <fullName evidence="3">Isochorismatase hydrolase</fullName>
    </submittedName>
</protein>
<gene>
    <name evidence="3" type="ORF">DesfrDRAFT_2890</name>
</gene>
<name>E1JZ41_SOLFR</name>
<evidence type="ECO:0000259" key="2">
    <source>
        <dbReference type="Pfam" id="PF00857"/>
    </source>
</evidence>
<feature type="domain" description="Isochorismatase-like" evidence="2">
    <location>
        <begin position="4"/>
        <end position="177"/>
    </location>
</feature>
<dbReference type="PANTHER" id="PTHR43540">
    <property type="entry name" value="PEROXYUREIDOACRYLATE/UREIDOACRYLATE AMIDOHYDROLASE-RELATED"/>
    <property type="match status" value="1"/>
</dbReference>
<dbReference type="InterPro" id="IPR036380">
    <property type="entry name" value="Isochorismatase-like_sf"/>
</dbReference>
<dbReference type="InterPro" id="IPR050272">
    <property type="entry name" value="Isochorismatase-like_hydrls"/>
</dbReference>
<keyword evidence="4" id="KW-1185">Reference proteome</keyword>
<dbReference type="EMBL" id="AECZ01000021">
    <property type="protein sequence ID" value="EFL50324.1"/>
    <property type="molecule type" value="Genomic_DNA"/>
</dbReference>
<dbReference type="Pfam" id="PF00857">
    <property type="entry name" value="Isochorismatase"/>
    <property type="match status" value="1"/>
</dbReference>
<dbReference type="STRING" id="596151.DesfrDRAFT_2890"/>
<dbReference type="eggNOG" id="COG1335">
    <property type="taxonomic scope" value="Bacteria"/>
</dbReference>
<dbReference type="OrthoDB" id="9791276at2"/>
<keyword evidence="1 3" id="KW-0378">Hydrolase</keyword>
<evidence type="ECO:0000313" key="4">
    <source>
        <dbReference type="Proteomes" id="UP000006250"/>
    </source>
</evidence>